<dbReference type="InterPro" id="IPR028846">
    <property type="entry name" value="Recoverin"/>
</dbReference>
<feature type="compositionally biased region" description="Pro residues" evidence="7">
    <location>
        <begin position="929"/>
        <end position="955"/>
    </location>
</feature>
<feature type="region of interest" description="Disordered" evidence="7">
    <location>
        <begin position="810"/>
        <end position="873"/>
    </location>
</feature>
<dbReference type="GO" id="GO:0005829">
    <property type="term" value="C:cytosol"/>
    <property type="evidence" value="ECO:0007669"/>
    <property type="project" value="TreeGrafter"/>
</dbReference>
<dbReference type="SUPFAM" id="SSF57850">
    <property type="entry name" value="RING/U-box"/>
    <property type="match status" value="1"/>
</dbReference>
<feature type="domain" description="EF-hand" evidence="9">
    <location>
        <begin position="410"/>
        <end position="445"/>
    </location>
</feature>
<evidence type="ECO:0000259" key="9">
    <source>
        <dbReference type="PROSITE" id="PS50222"/>
    </source>
</evidence>
<evidence type="ECO:0000256" key="1">
    <source>
        <dbReference type="ARBA" id="ARBA00022723"/>
    </source>
</evidence>
<evidence type="ECO:0000256" key="4">
    <source>
        <dbReference type="ARBA" id="ARBA00022833"/>
    </source>
</evidence>
<dbReference type="InterPro" id="IPR002048">
    <property type="entry name" value="EF_hand_dom"/>
</dbReference>
<accession>A0A9P4K831</accession>
<dbReference type="Gene3D" id="1.10.238.10">
    <property type="entry name" value="EF-hand"/>
    <property type="match status" value="1"/>
</dbReference>
<feature type="compositionally biased region" description="Low complexity" evidence="7">
    <location>
        <begin position="907"/>
        <end position="918"/>
    </location>
</feature>
<evidence type="ECO:0000313" key="10">
    <source>
        <dbReference type="EMBL" id="KAF2264337.1"/>
    </source>
</evidence>
<dbReference type="InterPro" id="IPR043145">
    <property type="entry name" value="Znf_ZZ_sf"/>
</dbReference>
<dbReference type="InterPro" id="IPR011992">
    <property type="entry name" value="EF-hand-dom_pair"/>
</dbReference>
<dbReference type="EMBL" id="ML986616">
    <property type="protein sequence ID" value="KAF2264337.1"/>
    <property type="molecule type" value="Genomic_DNA"/>
</dbReference>
<evidence type="ECO:0000256" key="6">
    <source>
        <dbReference type="PROSITE-ProRule" id="PRU00228"/>
    </source>
</evidence>
<evidence type="ECO:0000256" key="5">
    <source>
        <dbReference type="ARBA" id="ARBA00022837"/>
    </source>
</evidence>
<dbReference type="PROSITE" id="PS00018">
    <property type="entry name" value="EF_HAND_1"/>
    <property type="match status" value="2"/>
</dbReference>
<dbReference type="SUPFAM" id="SSF47473">
    <property type="entry name" value="EF-hand"/>
    <property type="match status" value="1"/>
</dbReference>
<dbReference type="GO" id="GO:0005509">
    <property type="term" value="F:calcium ion binding"/>
    <property type="evidence" value="ECO:0007669"/>
    <property type="project" value="InterPro"/>
</dbReference>
<sequence>MATSAPSSVSRYRPAILALTGAAAAYAAYLVYTSVFTAPTPSEGLHRSNAVRRPRARPRRSRATNIIQQLQQNAQPLGEVDFLGTSIVLDPRHVITPAELHEIAHHAEPTASPEFVESVIAQFYDTFLDRLLALTFPGAALIPAEREAITHWLSPLVPNQVAVTDALHRHSDRFGGVEAIDGAVQSDEAESIAPTELSWQGDNDSDADFISADGQILQRTLYHIAEDRARQEGVIHRGITCNGCGTKPIHGVRWRCANCADFDLCSDCEATNSHIKTHIFYKVRIPAPYLGLPKQEPVYPGRPHVMSPSINSAVRKRLLSETKMESEEIEALWDQFTCLAGTEFENDHSGIGWALDRRAFNQAFVPRYSSFISSPNLIYDRIFAYYDTDHNGLIGFLEFVKGLDGMHSTDPKKKYKIVFNGYDVDGDGYISRKDVLRIFRAYYAIEKEATRNYLTEAAEELSVRGALETIHSSQPLGSAFTHNGIPARNPSNPRLQEKTSDDSADLQPIHDDIEDVAEREEILRMTDPRHAIYTARGESGDQAVRDRWVRRQFYIDEEEGLTRPEGVEDASNDYESRAQTDEDVEPSPIAGHERPRGSRSSSRVRFQDDVEDIETRSNASNSSRPFGERWGGYEIPEPEKDLGKEVLYQITQQAFNELLNPLFQEKEDNAMDALATRAERRRVNPQVEVTVAEFNRELDINKIVVNVGIFSYAKRILHIITGSAGAVKVLLNDLKNHQLEESDIHDRICTIFSAAEHDIAHQKPWPDGEDVDVMDLWNAKLCRMQLRTELEDVVLGLATNLNWLSWPSPTTSPRVSHVQSAVTEPESGKMGYYRDPTMPQFRPNSAADLVPSADGGDAESVSEERASSSDSSDRVFIVHEDDVDFVHFPLNHCPFFINQAVAESSTEASRSASPSEASHPITNAVITPQSPPPPPPLPHSPSLQPPTPPPPPPPEWTNDPIMFYMWIDTNDMELRTLWRPVSHALPFEKDTTYKPLERKIRRAAMDPKSPCHMTMLASLEAVEAEISERKGSGLVNFKEFEEKMAEGKLRFLEAWMDWVSF</sequence>
<reference evidence="11" key="1">
    <citation type="journal article" date="2020" name="Stud. Mycol.">
        <title>101 Dothideomycetes genomes: A test case for predicting lifestyles and emergence of pathogens.</title>
        <authorList>
            <person name="Haridas S."/>
            <person name="Albert R."/>
            <person name="Binder M."/>
            <person name="Bloem J."/>
            <person name="LaButti K."/>
            <person name="Salamov A."/>
            <person name="Andreopoulos B."/>
            <person name="Baker S."/>
            <person name="Barry K."/>
            <person name="Bills G."/>
            <person name="Bluhm B."/>
            <person name="Cannon C."/>
            <person name="Castanera R."/>
            <person name="Culley D."/>
            <person name="Daum C."/>
            <person name="Ezra D."/>
            <person name="Gonzalez J."/>
            <person name="Henrissat B."/>
            <person name="Kuo A."/>
            <person name="Liang C."/>
            <person name="Lipzen A."/>
            <person name="Lutzoni F."/>
            <person name="Magnuson J."/>
            <person name="Mondo S."/>
            <person name="Nolan M."/>
            <person name="Ohm R."/>
            <person name="Pangilinan J."/>
            <person name="Park H.-J."/>
            <person name="Ramirez L."/>
            <person name="Alfaro M."/>
            <person name="Sun H."/>
            <person name="Tritt A."/>
            <person name="Yoshinaga Y."/>
            <person name="Zwiers L.-H."/>
            <person name="Turgeon B."/>
            <person name="Goodwin S."/>
            <person name="Spatafora J."/>
            <person name="Crous P."/>
            <person name="Grigoriev I."/>
        </authorList>
    </citation>
    <scope>NUCLEOTIDE SEQUENCE [LARGE SCALE GENOMIC DNA]</scope>
    <source>
        <strain evidence="11">CBS 304.66</strain>
    </source>
</reference>
<name>A0A9P4K831_9PLEO</name>
<dbReference type="SMART" id="SM00291">
    <property type="entry name" value="ZnF_ZZ"/>
    <property type="match status" value="1"/>
</dbReference>
<keyword evidence="5" id="KW-0106">Calcium</keyword>
<dbReference type="GO" id="GO:0008270">
    <property type="term" value="F:zinc ion binding"/>
    <property type="evidence" value="ECO:0007669"/>
    <property type="project" value="UniProtKB-KW"/>
</dbReference>
<dbReference type="SMART" id="SM00054">
    <property type="entry name" value="EFh"/>
    <property type="match status" value="2"/>
</dbReference>
<evidence type="ECO:0000313" key="11">
    <source>
        <dbReference type="Proteomes" id="UP000800093"/>
    </source>
</evidence>
<dbReference type="OrthoDB" id="2122982at2759"/>
<proteinExistence type="predicted"/>
<organism evidence="10 11">
    <name type="scientific">Lojkania enalia</name>
    <dbReference type="NCBI Taxonomy" id="147567"/>
    <lineage>
        <taxon>Eukaryota</taxon>
        <taxon>Fungi</taxon>
        <taxon>Dikarya</taxon>
        <taxon>Ascomycota</taxon>
        <taxon>Pezizomycotina</taxon>
        <taxon>Dothideomycetes</taxon>
        <taxon>Pleosporomycetidae</taxon>
        <taxon>Pleosporales</taxon>
        <taxon>Pleosporales incertae sedis</taxon>
        <taxon>Lojkania</taxon>
    </lineage>
</organism>
<feature type="domain" description="ZZ-type" evidence="8">
    <location>
        <begin position="236"/>
        <end position="288"/>
    </location>
</feature>
<dbReference type="AlphaFoldDB" id="A0A9P4K831"/>
<dbReference type="PROSITE" id="PS50135">
    <property type="entry name" value="ZF_ZZ_2"/>
    <property type="match status" value="1"/>
</dbReference>
<keyword evidence="2" id="KW-0677">Repeat</keyword>
<dbReference type="CDD" id="cd00051">
    <property type="entry name" value="EFh"/>
    <property type="match status" value="1"/>
</dbReference>
<dbReference type="InterPro" id="IPR000433">
    <property type="entry name" value="Znf_ZZ"/>
</dbReference>
<feature type="compositionally biased region" description="Polar residues" evidence="7">
    <location>
        <begin position="810"/>
        <end position="822"/>
    </location>
</feature>
<feature type="domain" description="EF-hand" evidence="9">
    <location>
        <begin position="374"/>
        <end position="409"/>
    </location>
</feature>
<dbReference type="CDD" id="cd02340">
    <property type="entry name" value="ZZ_NBR1_like"/>
    <property type="match status" value="1"/>
</dbReference>
<dbReference type="Gene3D" id="3.30.60.90">
    <property type="match status" value="1"/>
</dbReference>
<dbReference type="PROSITE" id="PS50222">
    <property type="entry name" value="EF_HAND_2"/>
    <property type="match status" value="2"/>
</dbReference>
<keyword evidence="1" id="KW-0479">Metal-binding</keyword>
<feature type="compositionally biased region" description="Basic and acidic residues" evidence="7">
    <location>
        <begin position="862"/>
        <end position="873"/>
    </location>
</feature>
<dbReference type="GO" id="GO:0016020">
    <property type="term" value="C:membrane"/>
    <property type="evidence" value="ECO:0007669"/>
    <property type="project" value="TreeGrafter"/>
</dbReference>
<dbReference type="InterPro" id="IPR018247">
    <property type="entry name" value="EF_Hand_1_Ca_BS"/>
</dbReference>
<evidence type="ECO:0000256" key="7">
    <source>
        <dbReference type="SAM" id="MobiDB-lite"/>
    </source>
</evidence>
<feature type="region of interest" description="Disordered" evidence="7">
    <location>
        <begin position="560"/>
        <end position="631"/>
    </location>
</feature>
<comment type="caution">
    <text evidence="10">The sequence shown here is derived from an EMBL/GenBank/DDBJ whole genome shotgun (WGS) entry which is preliminary data.</text>
</comment>
<dbReference type="PANTHER" id="PTHR23055">
    <property type="entry name" value="CALCIUM BINDING PROTEINS"/>
    <property type="match status" value="1"/>
</dbReference>
<evidence type="ECO:0000256" key="3">
    <source>
        <dbReference type="ARBA" id="ARBA00022771"/>
    </source>
</evidence>
<keyword evidence="11" id="KW-1185">Reference proteome</keyword>
<gene>
    <name evidence="10" type="ORF">CC78DRAFT_533202</name>
</gene>
<dbReference type="Pfam" id="PF00569">
    <property type="entry name" value="ZZ"/>
    <property type="match status" value="1"/>
</dbReference>
<dbReference type="Proteomes" id="UP000800093">
    <property type="component" value="Unassembled WGS sequence"/>
</dbReference>
<evidence type="ECO:0000259" key="8">
    <source>
        <dbReference type="PROSITE" id="PS50135"/>
    </source>
</evidence>
<feature type="region of interest" description="Disordered" evidence="7">
    <location>
        <begin position="477"/>
        <end position="510"/>
    </location>
</feature>
<feature type="region of interest" description="Disordered" evidence="7">
    <location>
        <begin position="907"/>
        <end position="955"/>
    </location>
</feature>
<protein>
    <submittedName>
        <fullName evidence="10">Uncharacterized protein</fullName>
    </submittedName>
</protein>
<dbReference type="PANTHER" id="PTHR23055:SF187">
    <property type="entry name" value="EF HAND DOMAIN PROTEIN (AFU_ORTHOLOGUE AFUA_6G07310)"/>
    <property type="match status" value="1"/>
</dbReference>
<evidence type="ECO:0000256" key="2">
    <source>
        <dbReference type="ARBA" id="ARBA00022737"/>
    </source>
</evidence>
<keyword evidence="4" id="KW-0862">Zinc</keyword>
<dbReference type="PRINTS" id="PR00450">
    <property type="entry name" value="RECOVERIN"/>
</dbReference>
<keyword evidence="3 6" id="KW-0863">Zinc-finger</keyword>
<dbReference type="PROSITE" id="PS01357">
    <property type="entry name" value="ZF_ZZ_1"/>
    <property type="match status" value="1"/>
</dbReference>